<dbReference type="InterPro" id="IPR023013">
    <property type="entry name" value="AGPR_AS"/>
</dbReference>
<dbReference type="HAMAP" id="MF_00150">
    <property type="entry name" value="ArgC_type1"/>
    <property type="match status" value="1"/>
</dbReference>
<dbReference type="InterPro" id="IPR050085">
    <property type="entry name" value="AGPR"/>
</dbReference>
<comment type="caution">
    <text evidence="10">The sequence shown here is derived from an EMBL/GenBank/DDBJ whole genome shotgun (WGS) entry which is preliminary data.</text>
</comment>
<dbReference type="CDD" id="cd23934">
    <property type="entry name" value="AGPR_1_C"/>
    <property type="match status" value="1"/>
</dbReference>
<dbReference type="CDD" id="cd17895">
    <property type="entry name" value="AGPR_1_N"/>
    <property type="match status" value="1"/>
</dbReference>
<dbReference type="PANTHER" id="PTHR32338:SF10">
    <property type="entry name" value="N-ACETYL-GAMMA-GLUTAMYL-PHOSPHATE REDUCTASE, CHLOROPLASTIC-RELATED"/>
    <property type="match status" value="1"/>
</dbReference>
<accession>A0A1F4T8U1</accession>
<dbReference type="InterPro" id="IPR058924">
    <property type="entry name" value="AGPR_dimerisation_dom"/>
</dbReference>
<dbReference type="SUPFAM" id="SSF55347">
    <property type="entry name" value="Glyceraldehyde-3-phosphate dehydrogenase-like, C-terminal domain"/>
    <property type="match status" value="1"/>
</dbReference>
<evidence type="ECO:0000256" key="8">
    <source>
        <dbReference type="PROSITE-ProRule" id="PRU10010"/>
    </source>
</evidence>
<feature type="active site" evidence="7 8">
    <location>
        <position position="152"/>
    </location>
</feature>
<keyword evidence="3 7" id="KW-0028">Amino-acid biosynthesis</keyword>
<comment type="subcellular location">
    <subcellularLocation>
        <location evidence="7">Cytoplasm</location>
    </subcellularLocation>
</comment>
<gene>
    <name evidence="7" type="primary">argC</name>
    <name evidence="10" type="ORF">A3K49_06435</name>
</gene>
<dbReference type="InterPro" id="IPR000534">
    <property type="entry name" value="Semialdehyde_DH_NAD-bd"/>
</dbReference>
<comment type="catalytic activity">
    <reaction evidence="6 7">
        <text>N-acetyl-L-glutamate 5-semialdehyde + phosphate + NADP(+) = N-acetyl-L-glutamyl 5-phosphate + NADPH + H(+)</text>
        <dbReference type="Rhea" id="RHEA:21588"/>
        <dbReference type="ChEBI" id="CHEBI:15378"/>
        <dbReference type="ChEBI" id="CHEBI:29123"/>
        <dbReference type="ChEBI" id="CHEBI:43474"/>
        <dbReference type="ChEBI" id="CHEBI:57783"/>
        <dbReference type="ChEBI" id="CHEBI:57936"/>
        <dbReference type="ChEBI" id="CHEBI:58349"/>
        <dbReference type="EC" id="1.2.1.38"/>
    </reaction>
</comment>
<dbReference type="Pfam" id="PF22698">
    <property type="entry name" value="Semialdhyde_dhC_1"/>
    <property type="match status" value="1"/>
</dbReference>
<dbReference type="SMART" id="SM00859">
    <property type="entry name" value="Semialdhyde_dh"/>
    <property type="match status" value="1"/>
</dbReference>
<comment type="similarity">
    <text evidence="7">Belongs to the NAGSA dehydrogenase family. Type 1 subfamily.</text>
</comment>
<dbReference type="PROSITE" id="PS01224">
    <property type="entry name" value="ARGC"/>
    <property type="match status" value="1"/>
</dbReference>
<keyword evidence="4 7" id="KW-0521">NADP</keyword>
<protein>
    <recommendedName>
        <fullName evidence="7">N-acetyl-gamma-glutamyl-phosphate reductase</fullName>
        <shortName evidence="7">AGPR</shortName>
        <ecNumber evidence="7">1.2.1.38</ecNumber>
    </recommendedName>
    <alternativeName>
        <fullName evidence="7">N-acetyl-glutamate semialdehyde dehydrogenase</fullName>
        <shortName evidence="7">NAGSA dehydrogenase</shortName>
    </alternativeName>
</protein>
<keyword evidence="5 7" id="KW-0560">Oxidoreductase</keyword>
<dbReference type="Gene3D" id="3.40.50.720">
    <property type="entry name" value="NAD(P)-binding Rossmann-like Domain"/>
    <property type="match status" value="1"/>
</dbReference>
<evidence type="ECO:0000259" key="9">
    <source>
        <dbReference type="SMART" id="SM00859"/>
    </source>
</evidence>
<dbReference type="GO" id="GO:0070401">
    <property type="term" value="F:NADP+ binding"/>
    <property type="evidence" value="ECO:0007669"/>
    <property type="project" value="InterPro"/>
</dbReference>
<evidence type="ECO:0000256" key="4">
    <source>
        <dbReference type="ARBA" id="ARBA00022857"/>
    </source>
</evidence>
<proteinExistence type="inferred from homology"/>
<evidence type="ECO:0000256" key="6">
    <source>
        <dbReference type="ARBA" id="ARBA00050557"/>
    </source>
</evidence>
<evidence type="ECO:0000256" key="3">
    <source>
        <dbReference type="ARBA" id="ARBA00022605"/>
    </source>
</evidence>
<sequence length="348" mass="38134">MIKVGIIGASGYAGMSVLQILLRHPEVKVEWLMSSERSSGSKISDLYPHLTGECDLTMVDLNDLDKHLGAIDVVFLSLPHGIALNHVPKILAAGKKVIDLGADYRYSDEAVFKKWYHVEHADKNLLKEAIFGLPEIYRSEIKKARLIGNPGCYPTAALLGLIPLLKNKLVDNASIIVDAKSGVSGAGRGATPKTHFCERNNGIEAYSVTTHRHMGEIEYQGRRILGDEGLKVTFVPHLVPMDRGILATIYGKSKLTTNNQQLTTIYKEYYKDEPFIRVLEGKAPNTKYVAGTNFCDLGVDYNEATGQVIVMSAIDNLMKGAASQAVQNFNLVCGFAEGTALQRLAIFP</sequence>
<evidence type="ECO:0000256" key="1">
    <source>
        <dbReference type="ARBA" id="ARBA00004862"/>
    </source>
</evidence>
<feature type="domain" description="Semialdehyde dehydrogenase NAD-binding" evidence="9">
    <location>
        <begin position="3"/>
        <end position="144"/>
    </location>
</feature>
<comment type="function">
    <text evidence="7">Catalyzes the NADPH-dependent reduction of N-acetyl-5-glutamyl phosphate to yield N-acetyl-L-glutamate 5-semialdehyde.</text>
</comment>
<evidence type="ECO:0000313" key="11">
    <source>
        <dbReference type="Proteomes" id="UP000178602"/>
    </source>
</evidence>
<keyword evidence="2 7" id="KW-0055">Arginine biosynthesis</keyword>
<evidence type="ECO:0000256" key="7">
    <source>
        <dbReference type="HAMAP-Rule" id="MF_00150"/>
    </source>
</evidence>
<evidence type="ECO:0000256" key="5">
    <source>
        <dbReference type="ARBA" id="ARBA00023002"/>
    </source>
</evidence>
<dbReference type="GO" id="GO:0006526">
    <property type="term" value="P:L-arginine biosynthetic process"/>
    <property type="evidence" value="ECO:0007669"/>
    <property type="project" value="UniProtKB-UniRule"/>
</dbReference>
<dbReference type="GO" id="GO:0051287">
    <property type="term" value="F:NAD binding"/>
    <property type="evidence" value="ECO:0007669"/>
    <property type="project" value="InterPro"/>
</dbReference>
<keyword evidence="7" id="KW-0963">Cytoplasm</keyword>
<name>A0A1F4T8U1_UNCSA</name>
<dbReference type="GO" id="GO:0003942">
    <property type="term" value="F:N-acetyl-gamma-glutamyl-phosphate reductase activity"/>
    <property type="evidence" value="ECO:0007669"/>
    <property type="project" value="UniProtKB-UniRule"/>
</dbReference>
<evidence type="ECO:0000256" key="2">
    <source>
        <dbReference type="ARBA" id="ARBA00022571"/>
    </source>
</evidence>
<comment type="pathway">
    <text evidence="1 7">Amino-acid biosynthesis; L-arginine biosynthesis; N(2)-acetyl-L-ornithine from L-glutamate: step 3/4.</text>
</comment>
<dbReference type="EC" id="1.2.1.38" evidence="7"/>
<dbReference type="UniPathway" id="UPA00068">
    <property type="reaction ID" value="UER00108"/>
</dbReference>
<dbReference type="NCBIfam" id="TIGR01850">
    <property type="entry name" value="argC"/>
    <property type="match status" value="1"/>
</dbReference>
<organism evidence="10 11">
    <name type="scientific">candidate division WOR-1 bacterium RIFOXYC12_FULL_54_18</name>
    <dbReference type="NCBI Taxonomy" id="1802584"/>
    <lineage>
        <taxon>Bacteria</taxon>
        <taxon>Bacillati</taxon>
        <taxon>Saganbacteria</taxon>
    </lineage>
</organism>
<dbReference type="Pfam" id="PF01118">
    <property type="entry name" value="Semialdhyde_dh"/>
    <property type="match status" value="1"/>
</dbReference>
<dbReference type="InterPro" id="IPR036291">
    <property type="entry name" value="NAD(P)-bd_dom_sf"/>
</dbReference>
<dbReference type="EMBL" id="MEUG01000001">
    <property type="protein sequence ID" value="OGC28939.1"/>
    <property type="molecule type" value="Genomic_DNA"/>
</dbReference>
<dbReference type="FunFam" id="3.30.360.10:FF:000014">
    <property type="entry name" value="N-acetyl-gamma-glutamyl-phosphate reductase"/>
    <property type="match status" value="1"/>
</dbReference>
<dbReference type="AlphaFoldDB" id="A0A1F4T8U1"/>
<dbReference type="Gene3D" id="3.30.360.10">
    <property type="entry name" value="Dihydrodipicolinate Reductase, domain 2"/>
    <property type="match status" value="1"/>
</dbReference>
<evidence type="ECO:0000313" key="10">
    <source>
        <dbReference type="EMBL" id="OGC28939.1"/>
    </source>
</evidence>
<dbReference type="GO" id="GO:0005737">
    <property type="term" value="C:cytoplasm"/>
    <property type="evidence" value="ECO:0007669"/>
    <property type="project" value="UniProtKB-SubCell"/>
</dbReference>
<dbReference type="SUPFAM" id="SSF51735">
    <property type="entry name" value="NAD(P)-binding Rossmann-fold domains"/>
    <property type="match status" value="1"/>
</dbReference>
<dbReference type="Proteomes" id="UP000178602">
    <property type="component" value="Unassembled WGS sequence"/>
</dbReference>
<dbReference type="InterPro" id="IPR000706">
    <property type="entry name" value="AGPR_type-1"/>
</dbReference>
<dbReference type="PANTHER" id="PTHR32338">
    <property type="entry name" value="N-ACETYL-GAMMA-GLUTAMYL-PHOSPHATE REDUCTASE, CHLOROPLASTIC-RELATED-RELATED"/>
    <property type="match status" value="1"/>
</dbReference>
<reference evidence="10 11" key="1">
    <citation type="journal article" date="2016" name="Nat. Commun.">
        <title>Thousands of microbial genomes shed light on interconnected biogeochemical processes in an aquifer system.</title>
        <authorList>
            <person name="Anantharaman K."/>
            <person name="Brown C.T."/>
            <person name="Hug L.A."/>
            <person name="Sharon I."/>
            <person name="Castelle C.J."/>
            <person name="Probst A.J."/>
            <person name="Thomas B.C."/>
            <person name="Singh A."/>
            <person name="Wilkins M.J."/>
            <person name="Karaoz U."/>
            <person name="Brodie E.L."/>
            <person name="Williams K.H."/>
            <person name="Hubbard S.S."/>
            <person name="Banfield J.F."/>
        </authorList>
    </citation>
    <scope>NUCLEOTIDE SEQUENCE [LARGE SCALE GENOMIC DNA]</scope>
</reference>